<comment type="caution">
    <text evidence="2">The sequence shown here is derived from an EMBL/GenBank/DDBJ whole genome shotgun (WGS) entry which is preliminary data.</text>
</comment>
<feature type="region of interest" description="Disordered" evidence="1">
    <location>
        <begin position="56"/>
        <end position="122"/>
    </location>
</feature>
<feature type="compositionally biased region" description="Basic residues" evidence="1">
    <location>
        <begin position="76"/>
        <end position="85"/>
    </location>
</feature>
<proteinExistence type="predicted"/>
<reference evidence="2" key="1">
    <citation type="submission" date="2022-11" db="EMBL/GenBank/DDBJ databases">
        <title>Chromosomal genome sequence assembly and mating type (MAT) locus characterization of the leprose asexual lichenized fungus Lepraria neglecta (Nyl.) Erichsen.</title>
        <authorList>
            <person name="Allen J.L."/>
            <person name="Pfeffer B."/>
        </authorList>
    </citation>
    <scope>NUCLEOTIDE SEQUENCE</scope>
    <source>
        <strain evidence="2">Allen 5258</strain>
    </source>
</reference>
<evidence type="ECO:0000313" key="3">
    <source>
        <dbReference type="Proteomes" id="UP001276659"/>
    </source>
</evidence>
<feature type="compositionally biased region" description="Basic and acidic residues" evidence="1">
    <location>
        <begin position="113"/>
        <end position="122"/>
    </location>
</feature>
<organism evidence="2 3">
    <name type="scientific">Lepraria neglecta</name>
    <dbReference type="NCBI Taxonomy" id="209136"/>
    <lineage>
        <taxon>Eukaryota</taxon>
        <taxon>Fungi</taxon>
        <taxon>Dikarya</taxon>
        <taxon>Ascomycota</taxon>
        <taxon>Pezizomycotina</taxon>
        <taxon>Lecanoromycetes</taxon>
        <taxon>OSLEUM clade</taxon>
        <taxon>Lecanoromycetidae</taxon>
        <taxon>Lecanorales</taxon>
        <taxon>Lecanorineae</taxon>
        <taxon>Stereocaulaceae</taxon>
        <taxon>Lepraria</taxon>
    </lineage>
</organism>
<keyword evidence="3" id="KW-1185">Reference proteome</keyword>
<feature type="compositionally biased region" description="Polar residues" evidence="1">
    <location>
        <begin position="102"/>
        <end position="112"/>
    </location>
</feature>
<evidence type="ECO:0000313" key="2">
    <source>
        <dbReference type="EMBL" id="KAK3174414.1"/>
    </source>
</evidence>
<gene>
    <name evidence="2" type="ORF">OEA41_001660</name>
</gene>
<protein>
    <submittedName>
        <fullName evidence="2">Uncharacterized protein</fullName>
    </submittedName>
</protein>
<sequence length="122" mass="13473">MRHVLKLTKAGQMFLVKDALQEDQIQFLNTINNEAKVRRSTKSLVLGKAKVMSYEDLEEARAKRADKEAAKEAKGKGKRGRKRKSAALEADTPEPNAKVNERSASANESLSSADERNTGCGR</sequence>
<name>A0AAD9ZAG1_9LECA</name>
<feature type="compositionally biased region" description="Basic and acidic residues" evidence="1">
    <location>
        <begin position="59"/>
        <end position="75"/>
    </location>
</feature>
<evidence type="ECO:0000256" key="1">
    <source>
        <dbReference type="SAM" id="MobiDB-lite"/>
    </source>
</evidence>
<dbReference type="EMBL" id="JASNWA010000006">
    <property type="protein sequence ID" value="KAK3174414.1"/>
    <property type="molecule type" value="Genomic_DNA"/>
</dbReference>
<accession>A0AAD9ZAG1</accession>
<dbReference type="Proteomes" id="UP001276659">
    <property type="component" value="Unassembled WGS sequence"/>
</dbReference>
<dbReference type="AlphaFoldDB" id="A0AAD9ZAG1"/>